<keyword evidence="4 5" id="KW-0472">Membrane</keyword>
<feature type="transmembrane region" description="Helical" evidence="5">
    <location>
        <begin position="128"/>
        <end position="149"/>
    </location>
</feature>
<dbReference type="GO" id="GO:0046323">
    <property type="term" value="P:D-glucose import"/>
    <property type="evidence" value="ECO:0007669"/>
    <property type="project" value="TreeGrafter"/>
</dbReference>
<dbReference type="GO" id="GO:0070837">
    <property type="term" value="P:dehydroascorbic acid transport"/>
    <property type="evidence" value="ECO:0007669"/>
    <property type="project" value="TreeGrafter"/>
</dbReference>
<reference evidence="7" key="1">
    <citation type="submission" date="2025-08" db="UniProtKB">
        <authorList>
            <consortium name="Ensembl"/>
        </authorList>
    </citation>
    <scope>IDENTIFICATION</scope>
</reference>
<dbReference type="InterPro" id="IPR005828">
    <property type="entry name" value="MFS_sugar_transport-like"/>
</dbReference>
<dbReference type="InterPro" id="IPR020846">
    <property type="entry name" value="MFS_dom"/>
</dbReference>
<name>A0A8C9EMX3_PAVCR</name>
<dbReference type="AlphaFoldDB" id="A0A8C9EMX3"/>
<comment type="subcellular location">
    <subcellularLocation>
        <location evidence="1">Membrane</location>
        <topology evidence="1">Multi-pass membrane protein</topology>
    </subcellularLocation>
</comment>
<dbReference type="PROSITE" id="PS50850">
    <property type="entry name" value="MFS"/>
    <property type="match status" value="1"/>
</dbReference>
<dbReference type="InterPro" id="IPR005829">
    <property type="entry name" value="Sugar_transporter_CS"/>
</dbReference>
<evidence type="ECO:0000256" key="5">
    <source>
        <dbReference type="SAM" id="Phobius"/>
    </source>
</evidence>
<evidence type="ECO:0000259" key="6">
    <source>
        <dbReference type="PROSITE" id="PS50850"/>
    </source>
</evidence>
<dbReference type="InterPro" id="IPR036259">
    <property type="entry name" value="MFS_trans_sf"/>
</dbReference>
<evidence type="ECO:0000256" key="4">
    <source>
        <dbReference type="ARBA" id="ARBA00023136"/>
    </source>
</evidence>
<feature type="domain" description="Major facilitator superfamily (MFS) profile" evidence="6">
    <location>
        <begin position="25"/>
        <end position="237"/>
    </location>
</feature>
<keyword evidence="8" id="KW-1185">Reference proteome</keyword>
<proteinExistence type="predicted"/>
<evidence type="ECO:0000313" key="7">
    <source>
        <dbReference type="Ensembl" id="ENSPSTP00000003061.1"/>
    </source>
</evidence>
<organism evidence="7 8">
    <name type="scientific">Pavo cristatus</name>
    <name type="common">Indian peafowl</name>
    <name type="synonym">Blue peafowl</name>
    <dbReference type="NCBI Taxonomy" id="9049"/>
    <lineage>
        <taxon>Eukaryota</taxon>
        <taxon>Metazoa</taxon>
        <taxon>Chordata</taxon>
        <taxon>Craniata</taxon>
        <taxon>Vertebrata</taxon>
        <taxon>Euteleostomi</taxon>
        <taxon>Archelosauria</taxon>
        <taxon>Archosauria</taxon>
        <taxon>Dinosauria</taxon>
        <taxon>Saurischia</taxon>
        <taxon>Theropoda</taxon>
        <taxon>Coelurosauria</taxon>
        <taxon>Aves</taxon>
        <taxon>Neognathae</taxon>
        <taxon>Galloanserae</taxon>
        <taxon>Galliformes</taxon>
        <taxon>Phasianidae</taxon>
        <taxon>Phasianinae</taxon>
        <taxon>Pavo</taxon>
    </lineage>
</organism>
<protein>
    <recommendedName>
        <fullName evidence="6">Major facilitator superfamily (MFS) profile domain-containing protein</fullName>
    </recommendedName>
</protein>
<evidence type="ECO:0000313" key="8">
    <source>
        <dbReference type="Proteomes" id="UP000694428"/>
    </source>
</evidence>
<reference evidence="7" key="2">
    <citation type="submission" date="2025-09" db="UniProtKB">
        <authorList>
            <consortium name="Ensembl"/>
        </authorList>
    </citation>
    <scope>IDENTIFICATION</scope>
</reference>
<keyword evidence="3 5" id="KW-1133">Transmembrane helix</keyword>
<dbReference type="GO" id="GO:0055056">
    <property type="term" value="F:D-glucose transmembrane transporter activity"/>
    <property type="evidence" value="ECO:0007669"/>
    <property type="project" value="TreeGrafter"/>
</dbReference>
<dbReference type="InterPro" id="IPR045263">
    <property type="entry name" value="GLUT"/>
</dbReference>
<dbReference type="PROSITE" id="PS00217">
    <property type="entry name" value="SUGAR_TRANSPORT_2"/>
    <property type="match status" value="1"/>
</dbReference>
<feature type="transmembrane region" description="Helical" evidence="5">
    <location>
        <begin position="21"/>
        <end position="43"/>
    </location>
</feature>
<dbReference type="PANTHER" id="PTHR23503:SF54">
    <property type="entry name" value="MAJOR FACILITATOR SUPERFAMILY (MFS) PROFILE DOMAIN-CONTAINING PROTEIN"/>
    <property type="match status" value="1"/>
</dbReference>
<feature type="transmembrane region" description="Helical" evidence="5">
    <location>
        <begin position="186"/>
        <end position="205"/>
    </location>
</feature>
<dbReference type="Pfam" id="PF00083">
    <property type="entry name" value="Sugar_tr"/>
    <property type="match status" value="1"/>
</dbReference>
<dbReference type="PANTHER" id="PTHR23503">
    <property type="entry name" value="SOLUTE CARRIER FAMILY 2"/>
    <property type="match status" value="1"/>
</dbReference>
<dbReference type="GO" id="GO:0005886">
    <property type="term" value="C:plasma membrane"/>
    <property type="evidence" value="ECO:0007669"/>
    <property type="project" value="TreeGrafter"/>
</dbReference>
<accession>A0A8C9EMX3</accession>
<evidence type="ECO:0000256" key="1">
    <source>
        <dbReference type="ARBA" id="ARBA00004141"/>
    </source>
</evidence>
<sequence>MLGSGTLDVFHQLWQVQYRKLLLMILVLGIGGTHLGGFQMSVINYTSPYIQKFINETWLERYGSALHQETLTLFWSFIVSTYCIGGMIGCLCGGYLTAKYGKKKCLLINDVVLIIATLNTGFSRRAKSFEMILVGRLLEGICSGVYMNAHIQYAGEISPKKLRGFVNVTSTVFLALGKAVARVLGLRYLCCSFWSYFLFVFCVAGKSSPRNRHTQQVGLYFALLLLTKRKCLPHASH</sequence>
<dbReference type="SUPFAM" id="SSF103473">
    <property type="entry name" value="MFS general substrate transporter"/>
    <property type="match status" value="1"/>
</dbReference>
<dbReference type="Gene3D" id="1.20.1250.20">
    <property type="entry name" value="MFS general substrate transporter like domains"/>
    <property type="match status" value="1"/>
</dbReference>
<feature type="transmembrane region" description="Helical" evidence="5">
    <location>
        <begin position="73"/>
        <end position="98"/>
    </location>
</feature>
<dbReference type="Proteomes" id="UP000694428">
    <property type="component" value="Unplaced"/>
</dbReference>
<evidence type="ECO:0000256" key="2">
    <source>
        <dbReference type="ARBA" id="ARBA00022692"/>
    </source>
</evidence>
<evidence type="ECO:0000256" key="3">
    <source>
        <dbReference type="ARBA" id="ARBA00022989"/>
    </source>
</evidence>
<dbReference type="Ensembl" id="ENSPSTT00000003211.1">
    <property type="protein sequence ID" value="ENSPSTP00000003061.1"/>
    <property type="gene ID" value="ENSPSTG00000002258.1"/>
</dbReference>
<keyword evidence="2 5" id="KW-0812">Transmembrane</keyword>